<reference evidence="2" key="1">
    <citation type="submission" date="2014-05" db="EMBL/GenBank/DDBJ databases">
        <title>The transcriptome of the halophilic microalga Tetraselmis sp. GSL018 isolated from the Great Salt Lake, Utah.</title>
        <authorList>
            <person name="Jinkerson R.E."/>
            <person name="D'Adamo S."/>
            <person name="Posewitz M.C."/>
        </authorList>
    </citation>
    <scope>NUCLEOTIDE SEQUENCE</scope>
    <source>
        <strain evidence="2">GSL018</strain>
    </source>
</reference>
<accession>A0A061RTG6</accession>
<feature type="non-terminal residue" evidence="2">
    <location>
        <position position="69"/>
    </location>
</feature>
<sequence>PSIHPSIRDSICSSVSLSSRQSILPSPQPLPLDFSTEQHESHALHGNGTAVPPLAVSSPEPIDSAAGET</sequence>
<feature type="region of interest" description="Disordered" evidence="1">
    <location>
        <begin position="19"/>
        <end position="69"/>
    </location>
</feature>
<gene>
    <name evidence="2" type="ORF">TSPGSL018_27154</name>
</gene>
<evidence type="ECO:0000256" key="1">
    <source>
        <dbReference type="SAM" id="MobiDB-lite"/>
    </source>
</evidence>
<name>A0A061RTG6_9CHLO</name>
<dbReference type="EMBL" id="GBEZ01011812">
    <property type="protein sequence ID" value="JAC74005.1"/>
    <property type="molecule type" value="Transcribed_RNA"/>
</dbReference>
<protein>
    <submittedName>
        <fullName evidence="2">Uncharacterized protein</fullName>
    </submittedName>
</protein>
<proteinExistence type="predicted"/>
<feature type="non-terminal residue" evidence="2">
    <location>
        <position position="1"/>
    </location>
</feature>
<organism evidence="2">
    <name type="scientific">Tetraselmis sp. GSL018</name>
    <dbReference type="NCBI Taxonomy" id="582737"/>
    <lineage>
        <taxon>Eukaryota</taxon>
        <taxon>Viridiplantae</taxon>
        <taxon>Chlorophyta</taxon>
        <taxon>core chlorophytes</taxon>
        <taxon>Chlorodendrophyceae</taxon>
        <taxon>Chlorodendrales</taxon>
        <taxon>Chlorodendraceae</taxon>
        <taxon>Tetraselmis</taxon>
    </lineage>
</organism>
<dbReference type="AlphaFoldDB" id="A0A061RTG6"/>
<evidence type="ECO:0000313" key="2">
    <source>
        <dbReference type="EMBL" id="JAC74005.1"/>
    </source>
</evidence>